<feature type="domain" description="Ig-like" evidence="4">
    <location>
        <begin position="644"/>
        <end position="736"/>
    </location>
</feature>
<reference evidence="5 6" key="2">
    <citation type="submission" date="2018-11" db="EMBL/GenBank/DDBJ databases">
        <authorList>
            <consortium name="Pathogen Informatics"/>
        </authorList>
    </citation>
    <scope>NUCLEOTIDE SEQUENCE [LARGE SCALE GENOMIC DNA]</scope>
    <source>
        <strain evidence="5 6">NST_G2</strain>
    </source>
</reference>
<dbReference type="PROSITE" id="PS50835">
    <property type="entry name" value="IG_LIKE"/>
    <property type="match status" value="8"/>
</dbReference>
<dbReference type="InterPro" id="IPR013783">
    <property type="entry name" value="Ig-like_fold"/>
</dbReference>
<reference evidence="7" key="1">
    <citation type="submission" date="2016-06" db="UniProtKB">
        <authorList>
            <consortium name="WormBaseParasite"/>
        </authorList>
    </citation>
    <scope>IDENTIFICATION</scope>
</reference>
<feature type="domain" description="Ig-like" evidence="4">
    <location>
        <begin position="574"/>
        <end position="635"/>
    </location>
</feature>
<dbReference type="STRING" id="70667.A0A183S723"/>
<dbReference type="AlphaFoldDB" id="A0A183S723"/>
<evidence type="ECO:0000256" key="2">
    <source>
        <dbReference type="ARBA" id="ARBA00023157"/>
    </source>
</evidence>
<dbReference type="WBParaSite" id="SSLN_0000002001-mRNA-1">
    <property type="protein sequence ID" value="SSLN_0000002001-mRNA-1"/>
    <property type="gene ID" value="SSLN_0000002001"/>
</dbReference>
<evidence type="ECO:0000256" key="3">
    <source>
        <dbReference type="SAM" id="SignalP"/>
    </source>
</evidence>
<dbReference type="GO" id="GO:0004888">
    <property type="term" value="F:transmembrane signaling receptor activity"/>
    <property type="evidence" value="ECO:0007669"/>
    <property type="project" value="TreeGrafter"/>
</dbReference>
<feature type="domain" description="Ig-like" evidence="4">
    <location>
        <begin position="454"/>
        <end position="536"/>
    </location>
</feature>
<protein>
    <submittedName>
        <fullName evidence="7">Basement membrane-specific heparan sulfate proteoglycan core protein</fullName>
    </submittedName>
</protein>
<dbReference type="InterPro" id="IPR003599">
    <property type="entry name" value="Ig_sub"/>
</dbReference>
<feature type="signal peptide" evidence="3">
    <location>
        <begin position="1"/>
        <end position="23"/>
    </location>
</feature>
<dbReference type="InterPro" id="IPR007110">
    <property type="entry name" value="Ig-like_dom"/>
</dbReference>
<feature type="domain" description="Ig-like" evidence="4">
    <location>
        <begin position="124"/>
        <end position="209"/>
    </location>
</feature>
<feature type="domain" description="Ig-like" evidence="4">
    <location>
        <begin position="31"/>
        <end position="100"/>
    </location>
</feature>
<evidence type="ECO:0000259" key="4">
    <source>
        <dbReference type="PROSITE" id="PS50835"/>
    </source>
</evidence>
<evidence type="ECO:0000256" key="1">
    <source>
        <dbReference type="ARBA" id="ARBA00022729"/>
    </source>
</evidence>
<dbReference type="Gene3D" id="2.60.40.10">
    <property type="entry name" value="Immunoglobulins"/>
    <property type="match status" value="3"/>
</dbReference>
<feature type="domain" description="Ig-like" evidence="4">
    <location>
        <begin position="322"/>
        <end position="390"/>
    </location>
</feature>
<evidence type="ECO:0000313" key="5">
    <source>
        <dbReference type="EMBL" id="VDL80545.1"/>
    </source>
</evidence>
<dbReference type="SUPFAM" id="SSF48726">
    <property type="entry name" value="Immunoglobulin"/>
    <property type="match status" value="4"/>
</dbReference>
<keyword evidence="6" id="KW-1185">Reference proteome</keyword>
<keyword evidence="2" id="KW-1015">Disulfide bond</keyword>
<name>A0A183S723_SCHSO</name>
<proteinExistence type="predicted"/>
<dbReference type="InterPro" id="IPR050488">
    <property type="entry name" value="Ig_Fc_receptor"/>
</dbReference>
<dbReference type="PANTHER" id="PTHR11481:SF60">
    <property type="entry name" value="IG-LIKE DOMAIN-CONTAINING PROTEIN"/>
    <property type="match status" value="1"/>
</dbReference>
<dbReference type="GO" id="GO:0009897">
    <property type="term" value="C:external side of plasma membrane"/>
    <property type="evidence" value="ECO:0007669"/>
    <property type="project" value="TreeGrafter"/>
</dbReference>
<keyword evidence="1 3" id="KW-0732">Signal</keyword>
<evidence type="ECO:0000313" key="7">
    <source>
        <dbReference type="WBParaSite" id="SSLN_0000002001-mRNA-1"/>
    </source>
</evidence>
<feature type="domain" description="Ig-like" evidence="4">
    <location>
        <begin position="824"/>
        <end position="928"/>
    </location>
</feature>
<dbReference type="SMART" id="SM00409">
    <property type="entry name" value="IG"/>
    <property type="match status" value="10"/>
</dbReference>
<sequence>MLDAYRLLASFAFLSFILEAFVAQQTTSREPKSYRVSILPLSPSIKLNSPYYAECRVEPQPPKGVEFAWYFNGRFHSEGERLSIPELNEYNIGEYTCQANIHTSSGTPLIAKTRALIQYQPISPEHADLETYTVSIVPLTQRIEHRAPYYAACRIQPRPRYPVRFTWYYKGRYHSEGQRLRIPQLNELTAGKYTCQAIIDMPSETQPVSRRSVYYVNTLPGDSGQVQVSIVPLTQQMEQGRAFYADGRITPRPSVPVEYTWYFKDRVFSRGERLSIPELNEYWFGDYTCQASFRPTGGLPVEANATISLRFNPSASVDRSAPQTYWVSIDSLTERPARGSPYYADCRLQPQPPYPVRLTWYFKGRFHSEGQRLSIRELNEYTTGEYTCQAMVSPPSGTPLIINATKPIYYAANQCSTGHNLDARLRSIIISDHHTYSVDESVSDGHYTQNTGRIQVSIVPLTQQVERNKPFYAECRLSPRPSVPVDYTWYFQGRAFSRGERLSIRELNENTVGDYICLARFRPVGGSDAEMKATISILFNSSPSSGRNDQQTYVVSIDPLTRRPTQRAPYYADCRIQPRPPYPLRFTWYFKGRYHSDGQRLSISELNSYTTGEYICQVTITPPTGSPLVANATRSIYYNSVLPPGGADHQTYWVSIDPLTQRIEPGAPYYAECRIQPRPRYPVRFNWYFKERHHSQGERLSIPELNEYTTGEYTCQAAIERPSGSPLLVNATRTVNYNNPSPGDSDHQTYWVSIDALTQRIEPRAPYYAECRIQPRPRYPVRFNWYFKERHHSQGERLSIPELNEYTTGEYTCQAAIERPSGSPLLVNATRTVNYNNPSPGDSGNFVLSVVRHTEKMEHNRPFYADCRLSPRPSVPVDYTWYFQGRVFSRGERLSIRELNEYTVGDYTCQARFRPTGGSTVEAKATISLRYDSSPSDGRTAYWVSINPLTERPARGSPYYADCRLQPQPPYPVRLTWYFKGRYHSEGQRLSIRELNEYTSGAYTCQATITPPTGTPVTVNVTKPIYYAAVPSPDVTGKFISS</sequence>
<dbReference type="GO" id="GO:0007166">
    <property type="term" value="P:cell surface receptor signaling pathway"/>
    <property type="evidence" value="ECO:0007669"/>
    <property type="project" value="TreeGrafter"/>
</dbReference>
<dbReference type="InterPro" id="IPR036179">
    <property type="entry name" value="Ig-like_dom_sf"/>
</dbReference>
<dbReference type="EMBL" id="UYSU01000008">
    <property type="protein sequence ID" value="VDL80545.1"/>
    <property type="molecule type" value="Genomic_DNA"/>
</dbReference>
<dbReference type="Proteomes" id="UP000275846">
    <property type="component" value="Unassembled WGS sequence"/>
</dbReference>
<accession>A0A183S723</accession>
<feature type="domain" description="Ig-like" evidence="4">
    <location>
        <begin position="935"/>
        <end position="1022"/>
    </location>
</feature>
<dbReference type="GO" id="GO:0006955">
    <property type="term" value="P:immune response"/>
    <property type="evidence" value="ECO:0007669"/>
    <property type="project" value="TreeGrafter"/>
</dbReference>
<evidence type="ECO:0000313" key="6">
    <source>
        <dbReference type="Proteomes" id="UP000275846"/>
    </source>
</evidence>
<dbReference type="OrthoDB" id="6159398at2759"/>
<feature type="chain" id="PRO_5043141040" evidence="3">
    <location>
        <begin position="24"/>
        <end position="1042"/>
    </location>
</feature>
<organism evidence="7">
    <name type="scientific">Schistocephalus solidus</name>
    <name type="common">Tapeworm</name>
    <dbReference type="NCBI Taxonomy" id="70667"/>
    <lineage>
        <taxon>Eukaryota</taxon>
        <taxon>Metazoa</taxon>
        <taxon>Spiralia</taxon>
        <taxon>Lophotrochozoa</taxon>
        <taxon>Platyhelminthes</taxon>
        <taxon>Cestoda</taxon>
        <taxon>Eucestoda</taxon>
        <taxon>Diphyllobothriidea</taxon>
        <taxon>Diphyllobothriidae</taxon>
        <taxon>Schistocephalus</taxon>
    </lineage>
</organism>
<gene>
    <name evidence="5" type="ORF">SSLN_LOCUS21</name>
</gene>
<dbReference type="PANTHER" id="PTHR11481">
    <property type="entry name" value="IMMUNOGLOBULIN FC RECEPTOR"/>
    <property type="match status" value="1"/>
</dbReference>